<feature type="transmembrane region" description="Helical" evidence="6">
    <location>
        <begin position="42"/>
        <end position="61"/>
    </location>
</feature>
<sequence>MTQSGTAAPAATAPPMRLPSTLRVGLSRARLETLLFFRERTAVVFTFAFPIILLVIFGSIFDGVFEGTGISFSQVYAAGLIGAGVMSASFQNLGVSIAVERDEGTLKRLAGTPMPPVAYFIGKIGSVIVVAVLEVAILLVISLTLFGLRLPSDPVDWFTFVWVFLLGVTGSSLLGIAMSSVPRSSKSAAAIVTLPFVVLQFASGVYIPATQLPDWLIGFASVFPLKWMCQGFRSVFLGDEMAILELTGSYELARVALVLSAWVVGGLLLCLMTFTWKNRRDG</sequence>
<gene>
    <name evidence="8" type="ORF">SAMN05421874_107121</name>
</gene>
<comment type="subcellular location">
    <subcellularLocation>
        <location evidence="6">Cell membrane</location>
        <topology evidence="6">Multi-pass membrane protein</topology>
    </subcellularLocation>
    <subcellularLocation>
        <location evidence="1">Membrane</location>
        <topology evidence="1">Multi-pass membrane protein</topology>
    </subcellularLocation>
</comment>
<evidence type="ECO:0000256" key="2">
    <source>
        <dbReference type="ARBA" id="ARBA00022692"/>
    </source>
</evidence>
<feature type="transmembrane region" description="Helical" evidence="6">
    <location>
        <begin position="255"/>
        <end position="276"/>
    </location>
</feature>
<accession>A0A1G9BD71</accession>
<comment type="similarity">
    <text evidence="6">Belongs to the ABC-2 integral membrane protein family.</text>
</comment>
<organism evidence="8 9">
    <name type="scientific">Nonomuraea maritima</name>
    <dbReference type="NCBI Taxonomy" id="683260"/>
    <lineage>
        <taxon>Bacteria</taxon>
        <taxon>Bacillati</taxon>
        <taxon>Actinomycetota</taxon>
        <taxon>Actinomycetes</taxon>
        <taxon>Streptosporangiales</taxon>
        <taxon>Streptosporangiaceae</taxon>
        <taxon>Nonomuraea</taxon>
    </lineage>
</organism>
<dbReference type="PANTHER" id="PTHR43229">
    <property type="entry name" value="NODULATION PROTEIN J"/>
    <property type="match status" value="1"/>
</dbReference>
<dbReference type="InterPro" id="IPR000412">
    <property type="entry name" value="ABC_2_transport"/>
</dbReference>
<feature type="transmembrane region" description="Helical" evidence="6">
    <location>
        <begin position="120"/>
        <end position="145"/>
    </location>
</feature>
<evidence type="ECO:0000313" key="8">
    <source>
        <dbReference type="EMBL" id="SDK37492.1"/>
    </source>
</evidence>
<dbReference type="AlphaFoldDB" id="A0A1G9BD71"/>
<dbReference type="PANTHER" id="PTHR43229:SF2">
    <property type="entry name" value="NODULATION PROTEIN J"/>
    <property type="match status" value="1"/>
</dbReference>
<protein>
    <recommendedName>
        <fullName evidence="6">Transport permease protein</fullName>
    </recommendedName>
</protein>
<evidence type="ECO:0000313" key="9">
    <source>
        <dbReference type="Proteomes" id="UP000198683"/>
    </source>
</evidence>
<feature type="transmembrane region" description="Helical" evidence="6">
    <location>
        <begin position="73"/>
        <end position="99"/>
    </location>
</feature>
<dbReference type="STRING" id="683260.SAMN05421874_107121"/>
<dbReference type="GO" id="GO:0046677">
    <property type="term" value="P:response to antibiotic"/>
    <property type="evidence" value="ECO:0007669"/>
    <property type="project" value="UniProtKB-KW"/>
</dbReference>
<name>A0A1G9BD71_9ACTN</name>
<feature type="domain" description="ABC transmembrane type-2" evidence="7">
    <location>
        <begin position="41"/>
        <end position="267"/>
    </location>
</feature>
<evidence type="ECO:0000259" key="7">
    <source>
        <dbReference type="PROSITE" id="PS51012"/>
    </source>
</evidence>
<evidence type="ECO:0000256" key="6">
    <source>
        <dbReference type="RuleBase" id="RU361157"/>
    </source>
</evidence>
<dbReference type="PIRSF" id="PIRSF006648">
    <property type="entry name" value="DrrB"/>
    <property type="match status" value="1"/>
</dbReference>
<dbReference type="InterPro" id="IPR013525">
    <property type="entry name" value="ABC2_TM"/>
</dbReference>
<dbReference type="Pfam" id="PF01061">
    <property type="entry name" value="ABC2_membrane"/>
    <property type="match status" value="1"/>
</dbReference>
<feature type="transmembrane region" description="Helical" evidence="6">
    <location>
        <begin position="188"/>
        <end position="209"/>
    </location>
</feature>
<evidence type="ECO:0000256" key="4">
    <source>
        <dbReference type="ARBA" id="ARBA00023136"/>
    </source>
</evidence>
<dbReference type="PROSITE" id="PS51012">
    <property type="entry name" value="ABC_TM2"/>
    <property type="match status" value="1"/>
</dbReference>
<keyword evidence="2 6" id="KW-0812">Transmembrane</keyword>
<dbReference type="GO" id="GO:0140359">
    <property type="term" value="F:ABC-type transporter activity"/>
    <property type="evidence" value="ECO:0007669"/>
    <property type="project" value="InterPro"/>
</dbReference>
<evidence type="ECO:0000256" key="5">
    <source>
        <dbReference type="ARBA" id="ARBA00023251"/>
    </source>
</evidence>
<keyword evidence="9" id="KW-1185">Reference proteome</keyword>
<dbReference type="InterPro" id="IPR051784">
    <property type="entry name" value="Nod_factor_ABC_transporter"/>
</dbReference>
<feature type="transmembrane region" description="Helical" evidence="6">
    <location>
        <begin position="157"/>
        <end position="176"/>
    </location>
</feature>
<keyword evidence="6" id="KW-1003">Cell membrane</keyword>
<dbReference type="GO" id="GO:0043190">
    <property type="term" value="C:ATP-binding cassette (ABC) transporter complex"/>
    <property type="evidence" value="ECO:0007669"/>
    <property type="project" value="InterPro"/>
</dbReference>
<dbReference type="InterPro" id="IPR047817">
    <property type="entry name" value="ABC2_TM_bact-type"/>
</dbReference>
<keyword evidence="4 6" id="KW-0472">Membrane</keyword>
<dbReference type="EMBL" id="FNFB01000007">
    <property type="protein sequence ID" value="SDK37492.1"/>
    <property type="molecule type" value="Genomic_DNA"/>
</dbReference>
<keyword evidence="6" id="KW-0813">Transport</keyword>
<reference evidence="8 9" key="1">
    <citation type="submission" date="2016-10" db="EMBL/GenBank/DDBJ databases">
        <authorList>
            <person name="de Groot N.N."/>
        </authorList>
    </citation>
    <scope>NUCLEOTIDE SEQUENCE [LARGE SCALE GENOMIC DNA]</scope>
    <source>
        <strain evidence="8 9">CGMCC 4.5681</strain>
    </source>
</reference>
<proteinExistence type="inferred from homology"/>
<evidence type="ECO:0000256" key="3">
    <source>
        <dbReference type="ARBA" id="ARBA00022989"/>
    </source>
</evidence>
<evidence type="ECO:0000256" key="1">
    <source>
        <dbReference type="ARBA" id="ARBA00004141"/>
    </source>
</evidence>
<keyword evidence="3 6" id="KW-1133">Transmembrane helix</keyword>
<dbReference type="RefSeq" id="WP_245740255.1">
    <property type="nucleotide sequence ID" value="NZ_FNFB01000007.1"/>
</dbReference>
<keyword evidence="5" id="KW-0046">Antibiotic resistance</keyword>
<dbReference type="Proteomes" id="UP000198683">
    <property type="component" value="Unassembled WGS sequence"/>
</dbReference>